<feature type="transmembrane region" description="Helical" evidence="6">
    <location>
        <begin position="444"/>
        <end position="467"/>
    </location>
</feature>
<feature type="transmembrane region" description="Helical" evidence="6">
    <location>
        <begin position="479"/>
        <end position="497"/>
    </location>
</feature>
<keyword evidence="8" id="KW-1185">Reference proteome</keyword>
<feature type="transmembrane region" description="Helical" evidence="6">
    <location>
        <begin position="761"/>
        <end position="778"/>
    </location>
</feature>
<dbReference type="Proteomes" id="UP000219465">
    <property type="component" value="Unassembled WGS sequence"/>
</dbReference>
<feature type="transmembrane region" description="Helical" evidence="6">
    <location>
        <begin position="504"/>
        <end position="524"/>
    </location>
</feature>
<keyword evidence="4 6" id="KW-1133">Transmembrane helix</keyword>
<evidence type="ECO:0000256" key="4">
    <source>
        <dbReference type="ARBA" id="ARBA00022989"/>
    </source>
</evidence>
<dbReference type="AlphaFoldDB" id="A0A286IAR3"/>
<name>A0A286IAR3_9HYPH</name>
<proteinExistence type="predicted"/>
<reference evidence="8" key="1">
    <citation type="submission" date="2017-08" db="EMBL/GenBank/DDBJ databases">
        <authorList>
            <person name="Varghese N."/>
            <person name="Submissions S."/>
        </authorList>
    </citation>
    <scope>NUCLEOTIDE SEQUENCE [LARGE SCALE GENOMIC DNA]</scope>
    <source>
        <strain evidence="8">KCTC 23107</strain>
    </source>
</reference>
<dbReference type="Pfam" id="PF01098">
    <property type="entry name" value="FTSW_RODA_SPOVE"/>
    <property type="match status" value="1"/>
</dbReference>
<feature type="transmembrane region" description="Helical" evidence="6">
    <location>
        <begin position="1055"/>
        <end position="1076"/>
    </location>
</feature>
<protein>
    <submittedName>
        <fullName evidence="7">Cell cycle protein</fullName>
    </submittedName>
</protein>
<organism evidence="7 8">
    <name type="scientific">Hoeflea halophila</name>
    <dbReference type="NCBI Taxonomy" id="714899"/>
    <lineage>
        <taxon>Bacteria</taxon>
        <taxon>Pseudomonadati</taxon>
        <taxon>Pseudomonadota</taxon>
        <taxon>Alphaproteobacteria</taxon>
        <taxon>Hyphomicrobiales</taxon>
        <taxon>Rhizobiaceae</taxon>
        <taxon>Hoeflea</taxon>
    </lineage>
</organism>
<feature type="transmembrane region" description="Helical" evidence="6">
    <location>
        <begin position="809"/>
        <end position="827"/>
    </location>
</feature>
<dbReference type="GO" id="GO:0051301">
    <property type="term" value="P:cell division"/>
    <property type="evidence" value="ECO:0007669"/>
    <property type="project" value="InterPro"/>
</dbReference>
<feature type="transmembrane region" description="Helical" evidence="6">
    <location>
        <begin position="579"/>
        <end position="600"/>
    </location>
</feature>
<feature type="transmembrane region" description="Helical" evidence="6">
    <location>
        <begin position="1096"/>
        <end position="1115"/>
    </location>
</feature>
<evidence type="ECO:0000256" key="3">
    <source>
        <dbReference type="ARBA" id="ARBA00022960"/>
    </source>
</evidence>
<keyword evidence="2 6" id="KW-0812">Transmembrane</keyword>
<feature type="transmembrane region" description="Helical" evidence="6">
    <location>
        <begin position="785"/>
        <end position="803"/>
    </location>
</feature>
<evidence type="ECO:0000256" key="2">
    <source>
        <dbReference type="ARBA" id="ARBA00022692"/>
    </source>
</evidence>
<feature type="transmembrane region" description="Helical" evidence="6">
    <location>
        <begin position="834"/>
        <end position="853"/>
    </location>
</feature>
<dbReference type="OrthoDB" id="8143474at2"/>
<dbReference type="GO" id="GO:0016020">
    <property type="term" value="C:membrane"/>
    <property type="evidence" value="ECO:0007669"/>
    <property type="project" value="UniProtKB-SubCell"/>
</dbReference>
<feature type="transmembrane region" description="Helical" evidence="6">
    <location>
        <begin position="672"/>
        <end position="693"/>
    </location>
</feature>
<dbReference type="GO" id="GO:0008360">
    <property type="term" value="P:regulation of cell shape"/>
    <property type="evidence" value="ECO:0007669"/>
    <property type="project" value="UniProtKB-KW"/>
</dbReference>
<dbReference type="InterPro" id="IPR001182">
    <property type="entry name" value="FtsW/RodA"/>
</dbReference>
<evidence type="ECO:0000313" key="7">
    <source>
        <dbReference type="EMBL" id="SOE17208.1"/>
    </source>
</evidence>
<dbReference type="EMBL" id="OCPC01000002">
    <property type="protein sequence ID" value="SOE17208.1"/>
    <property type="molecule type" value="Genomic_DNA"/>
</dbReference>
<feature type="transmembrane region" description="Helical" evidence="6">
    <location>
        <begin position="645"/>
        <end position="666"/>
    </location>
</feature>
<evidence type="ECO:0000256" key="1">
    <source>
        <dbReference type="ARBA" id="ARBA00004141"/>
    </source>
</evidence>
<keyword evidence="3" id="KW-0133">Cell shape</keyword>
<dbReference type="RefSeq" id="WP_097107567.1">
    <property type="nucleotide sequence ID" value="NZ_OCPC01000002.1"/>
</dbReference>
<evidence type="ECO:0000313" key="8">
    <source>
        <dbReference type="Proteomes" id="UP000219465"/>
    </source>
</evidence>
<evidence type="ECO:0000256" key="5">
    <source>
        <dbReference type="ARBA" id="ARBA00023136"/>
    </source>
</evidence>
<accession>A0A286IAR3</accession>
<feature type="transmembrane region" description="Helical" evidence="6">
    <location>
        <begin position="544"/>
        <end position="567"/>
    </location>
</feature>
<keyword evidence="5 6" id="KW-0472">Membrane</keyword>
<comment type="subcellular location">
    <subcellularLocation>
        <location evidence="1">Membrane</location>
        <topology evidence="1">Multi-pass membrane protein</topology>
    </subcellularLocation>
</comment>
<gene>
    <name evidence="7" type="ORF">SAMN05877838_2101</name>
</gene>
<feature type="transmembrane region" description="Helical" evidence="6">
    <location>
        <begin position="1013"/>
        <end position="1034"/>
    </location>
</feature>
<feature type="transmembrane region" description="Helical" evidence="6">
    <location>
        <begin position="727"/>
        <end position="745"/>
    </location>
</feature>
<evidence type="ECO:0000256" key="6">
    <source>
        <dbReference type="SAM" id="Phobius"/>
    </source>
</evidence>
<sequence>MRIVRSLTSALGIGIRLVFGLATLAVIFWWMAALFTAAGQAPRFSALGELKLMVPRGEEVVLGRAELLQPAGARSAELQHVRLRASEDGQLLISRVAELRGLNVEFGGKTEEGSSERYEISRQDGAHTLLSAGSQFVKISVTDDDGIAFSVEDWSGRASTAIVYRDGAEILVDGKPAAACYEQSTAGWVLWQANRLSHHITERVSHLLEPLGLGDLLRRKGRATIAVLGGDVDCTMHSYALVAMPRANPELEFVVHKNLSDDRLFVSIHRDAQLVPVSFETWLDGERIRHNYGRTGIEIPVASTSDLENPPVTHFTAGKTRYAIETAATAEAGWEVQIVPNRRIALFDDGICAQALLADVETASAEDCPPPLDSSPNLLPKGASIEVSQVELPSTLDRLFVSSPEGLVSAEILARGAAICLCLLIVLAVPGATVWRANGSIVRAALLTLAGGFVLLLALLPDLVAIARLITDVPDASMWLFYGLGAIWACATIVVMLDRSGGAGLSAFWLVLTGIIAIGSISMFTMSAEGPNTDWERFFIKHKLVVLDILPLFVMALTIVSPTALKLRIGNDFAGRPSFFSPTMWLLAIVFALFAAWFFLGNQTGLGGSIQPVEAGKFAIVVLLGATLAQWLIRARLLAQAWFGITLIAVILSTLFLVALLFVPAVKSDYSPLIIIGSATAITAVVGVMAIGWRIREEEYDDLRDIRRIPLSYVPSIQDYRLSHGQFALLLLVFAAIILAPLLALEQARRLVEVVTGSPEYLIAAALVLLLLLVMLVRTLAIPRAVFILMLGLPLALMGTWALMRGELLILVLAVACLLVVTFAVAIRNRVNWTLARVAIAAPLIALVMAAALRDVPAKAGLGVEDWSWFQGPDKQITELEKVLGEGRRLPVERLMSWADLRFGRTGGYEEPRQLSLRDMNFHVLRSRATLANAPCGMSAELTAAPYNIGQAVGWLGDAISTGLGISCPDEALAADTLRCTPSTLKGPVRPHCVPVVQSDFAATYIVTRHGNAAAILLITLQACFIFLVISLYLKLQAKRSRDPVETGADQALACIALGAGMLFLMQWILAWSNAFGLLPVMGQPMTWLSAGTSHHLFMAIPAALVLLVAVRLAGMKAPVLTIRIPPRRRG</sequence>
<feature type="transmembrane region" description="Helical" evidence="6">
    <location>
        <begin position="412"/>
        <end position="432"/>
    </location>
</feature>
<feature type="transmembrane region" description="Helical" evidence="6">
    <location>
        <begin position="7"/>
        <end position="32"/>
    </location>
</feature>
<feature type="transmembrane region" description="Helical" evidence="6">
    <location>
        <begin position="615"/>
        <end position="633"/>
    </location>
</feature>